<dbReference type="RefSeq" id="WP_388233788.1">
    <property type="nucleotide sequence ID" value="NZ_JBHVZQ010000004.1"/>
</dbReference>
<feature type="region of interest" description="Disordered" evidence="1">
    <location>
        <begin position="1"/>
        <end position="28"/>
    </location>
</feature>
<proteinExistence type="predicted"/>
<accession>A0ABW6Q250</accession>
<dbReference type="EMBL" id="JBHVZQ010000004">
    <property type="protein sequence ID" value="MFF1273260.1"/>
    <property type="molecule type" value="Genomic_DNA"/>
</dbReference>
<keyword evidence="3" id="KW-1185">Reference proteome</keyword>
<evidence type="ECO:0000313" key="3">
    <source>
        <dbReference type="Proteomes" id="UP001601627"/>
    </source>
</evidence>
<evidence type="ECO:0000313" key="2">
    <source>
        <dbReference type="EMBL" id="MFF1273260.1"/>
    </source>
</evidence>
<name>A0ABW6Q250_9ACTN</name>
<evidence type="ECO:0000256" key="1">
    <source>
        <dbReference type="SAM" id="MobiDB-lite"/>
    </source>
</evidence>
<comment type="caution">
    <text evidence="2">The sequence shown here is derived from an EMBL/GenBank/DDBJ whole genome shotgun (WGS) entry which is preliminary data.</text>
</comment>
<organism evidence="2 3">
    <name type="scientific">Streptomyces marokkonensis</name>
    <dbReference type="NCBI Taxonomy" id="324855"/>
    <lineage>
        <taxon>Bacteria</taxon>
        <taxon>Bacillati</taxon>
        <taxon>Actinomycetota</taxon>
        <taxon>Actinomycetes</taxon>
        <taxon>Kitasatosporales</taxon>
        <taxon>Streptomycetaceae</taxon>
        <taxon>Streptomyces</taxon>
    </lineage>
</organism>
<sequence>MADFPDNPAAPWPAVPPAQTEAPQPRRWVWSAVEPPERRARLRELRTWVEWLRTYEGGKTPGRELAEADWTNTLHVFKLHM</sequence>
<dbReference type="Proteomes" id="UP001601627">
    <property type="component" value="Unassembled WGS sequence"/>
</dbReference>
<protein>
    <submittedName>
        <fullName evidence="2">Uncharacterized protein</fullName>
    </submittedName>
</protein>
<reference evidence="2 3" key="1">
    <citation type="submission" date="2024-09" db="EMBL/GenBank/DDBJ databases">
        <title>The Natural Products Discovery Center: Release of the First 8490 Sequenced Strains for Exploring Actinobacteria Biosynthetic Diversity.</title>
        <authorList>
            <person name="Kalkreuter E."/>
            <person name="Kautsar S.A."/>
            <person name="Yang D."/>
            <person name="Bader C.D."/>
            <person name="Teijaro C.N."/>
            <person name="Fluegel L."/>
            <person name="Davis C.M."/>
            <person name="Simpson J.R."/>
            <person name="Lauterbach L."/>
            <person name="Steele A.D."/>
            <person name="Gui C."/>
            <person name="Meng S."/>
            <person name="Li G."/>
            <person name="Viehrig K."/>
            <person name="Ye F."/>
            <person name="Su P."/>
            <person name="Kiefer A.F."/>
            <person name="Nichols A."/>
            <person name="Cepeda A.J."/>
            <person name="Yan W."/>
            <person name="Fan B."/>
            <person name="Jiang Y."/>
            <person name="Adhikari A."/>
            <person name="Zheng C.-J."/>
            <person name="Schuster L."/>
            <person name="Cowan T.M."/>
            <person name="Smanski M.J."/>
            <person name="Chevrette M.G."/>
            <person name="De Carvalho L.P.S."/>
            <person name="Shen B."/>
        </authorList>
    </citation>
    <scope>NUCLEOTIDE SEQUENCE [LARGE SCALE GENOMIC DNA]</scope>
    <source>
        <strain evidence="2 3">NPDC058328</strain>
    </source>
</reference>
<gene>
    <name evidence="2" type="ORF">ACFVZC_07600</name>
</gene>